<comment type="caution">
    <text evidence="1">The sequence shown here is derived from an EMBL/GenBank/DDBJ whole genome shotgun (WGS) entry which is preliminary data.</text>
</comment>
<dbReference type="eggNOG" id="ENOG5030ZG7">
    <property type="taxonomic scope" value="Bacteria"/>
</dbReference>
<dbReference type="AlphaFoldDB" id="W4PEM9"/>
<sequence length="75" mass="8765">MNGTTIYHVCFGDDNHHYFGSIAAIFDTFNPVDLGVSKSRLWSYKITESKPYRNNKCIIYRGVIHRKKTNRKPSR</sequence>
<dbReference type="Proteomes" id="UP000018842">
    <property type="component" value="Unassembled WGS sequence"/>
</dbReference>
<dbReference type="STRING" id="1121100.GCA_000428105_02294"/>
<protein>
    <submittedName>
        <fullName evidence="1">Uncharacterized protein</fullName>
    </submittedName>
</protein>
<evidence type="ECO:0000313" key="1">
    <source>
        <dbReference type="EMBL" id="GAE18222.1"/>
    </source>
</evidence>
<proteinExistence type="predicted"/>
<organism evidence="1 2">
    <name type="scientific">Bacteroides pyogenes DSM 20611 = JCM 6294</name>
    <dbReference type="NCBI Taxonomy" id="1121100"/>
    <lineage>
        <taxon>Bacteria</taxon>
        <taxon>Pseudomonadati</taxon>
        <taxon>Bacteroidota</taxon>
        <taxon>Bacteroidia</taxon>
        <taxon>Bacteroidales</taxon>
        <taxon>Bacteroidaceae</taxon>
        <taxon>Bacteroides</taxon>
    </lineage>
</organism>
<dbReference type="EMBL" id="BAIR01000006">
    <property type="protein sequence ID" value="GAE18222.1"/>
    <property type="molecule type" value="Genomic_DNA"/>
</dbReference>
<name>W4PEM9_9BACE</name>
<evidence type="ECO:0000313" key="2">
    <source>
        <dbReference type="Proteomes" id="UP000018842"/>
    </source>
</evidence>
<gene>
    <name evidence="1" type="ORF">JCM6294_1092</name>
</gene>
<reference evidence="2" key="1">
    <citation type="journal article" date="2014" name="Genome">
        <title>Draft Genome Sequences of Three Strains of Bacteroides pyogenes Isolated from a Cat and Swine.</title>
        <authorList>
            <person name="Sakamoto M."/>
            <person name="Oshima K."/>
            <person name="Suda W."/>
            <person name="Kitamura K."/>
            <person name="Iida T."/>
            <person name="Hattori M."/>
            <person name="Ohkuma M."/>
        </authorList>
    </citation>
    <scope>NUCLEOTIDE SEQUENCE [LARGE SCALE GENOMIC DNA]</scope>
    <source>
        <strain evidence="2">JCM 6294</strain>
    </source>
</reference>
<accession>W4PEM9</accession>